<evidence type="ECO:0000256" key="2">
    <source>
        <dbReference type="SAM" id="Phobius"/>
    </source>
</evidence>
<reference evidence="4" key="1">
    <citation type="journal article" date="2019" name="Int. J. Syst. Evol. Microbiol.">
        <title>The Global Catalogue of Microorganisms (GCM) 10K type strain sequencing project: providing services to taxonomists for standard genome sequencing and annotation.</title>
        <authorList>
            <consortium name="The Broad Institute Genomics Platform"/>
            <consortium name="The Broad Institute Genome Sequencing Center for Infectious Disease"/>
            <person name="Wu L."/>
            <person name="Ma J."/>
        </authorList>
    </citation>
    <scope>NUCLEOTIDE SEQUENCE [LARGE SCALE GENOMIC DNA]</scope>
    <source>
        <strain evidence="4">JCM 19125</strain>
    </source>
</reference>
<name>A0ABP9EVH9_9ACTN</name>
<feature type="compositionally biased region" description="Basic and acidic residues" evidence="1">
    <location>
        <begin position="18"/>
        <end position="28"/>
    </location>
</feature>
<keyword evidence="2" id="KW-1133">Transmembrane helix</keyword>
<sequence>MNENELSDALRRSLPPRPDAKGWADGARRKARTRRVAVASAALLAVVGVGVPLAGQLADEPPSIVASPAPSTPTPAAPWIPEACDAAGIEPLVDGALPPDAARLWLCGAPASEGYPVAFIGAPEPLEGDRVADAVADFNARERSEGVLDCMGGFHVPFTAVAEYPDGTRRAVRMGGCGELVDAADYVGGFREGGDDYLATLEGLWAAQREELTYTWAGTDVSCTETTRSVWSEVAPAELTRALACVDGRPVELPADLTADLLASVAADFTDDGRQPLISGAPQFVLLTPAGDPVALLGWGDVLAWHHGSAYRTWAMPDDLRGRIDDFLGQLPAPTTEPTAEPTPVQLPEEPLVGIVRQVCADISGLALPADTVQPEGLPSGVQRAWLCGDPRFGGNVGPLEPLTTQPDRVVEAINALPVSTADACTEIGGPTHHVVLDYADGGRTVVAMETVNCQFVGGSREGGAQLTDDLLAMWQAQREATPQPFTDEVALCSPYDENGYPSYLNSLLPVQRAELTRGVACGLPKGTEGFDAAPMEVALPPDLLLPMGQAQLEPLDPVQPQHSRWPVGLPILVLLNQYGDPMTATVGPDATGVVFINEVTGEQGLWTPTEAERGLLLEVLAGMRTEG</sequence>
<keyword evidence="2" id="KW-0472">Membrane</keyword>
<keyword evidence="2" id="KW-0812">Transmembrane</keyword>
<dbReference type="RefSeq" id="WP_345577206.1">
    <property type="nucleotide sequence ID" value="NZ_BAABLV010000001.1"/>
</dbReference>
<feature type="region of interest" description="Disordered" evidence="1">
    <location>
        <begin position="1"/>
        <end position="28"/>
    </location>
</feature>
<accession>A0ABP9EVH9</accession>
<dbReference type="EMBL" id="BAABLV010000001">
    <property type="protein sequence ID" value="GAA4888094.1"/>
    <property type="molecule type" value="Genomic_DNA"/>
</dbReference>
<evidence type="ECO:0000256" key="1">
    <source>
        <dbReference type="SAM" id="MobiDB-lite"/>
    </source>
</evidence>
<proteinExistence type="predicted"/>
<gene>
    <name evidence="3" type="ORF">GCM10025789_00380</name>
</gene>
<keyword evidence="4" id="KW-1185">Reference proteome</keyword>
<evidence type="ECO:0000313" key="3">
    <source>
        <dbReference type="EMBL" id="GAA4888094.1"/>
    </source>
</evidence>
<feature type="transmembrane region" description="Helical" evidence="2">
    <location>
        <begin position="36"/>
        <end position="55"/>
    </location>
</feature>
<organism evidence="3 4">
    <name type="scientific">Tessaracoccus lubricantis</name>
    <dbReference type="NCBI Taxonomy" id="545543"/>
    <lineage>
        <taxon>Bacteria</taxon>
        <taxon>Bacillati</taxon>
        <taxon>Actinomycetota</taxon>
        <taxon>Actinomycetes</taxon>
        <taxon>Propionibacteriales</taxon>
        <taxon>Propionibacteriaceae</taxon>
        <taxon>Tessaracoccus</taxon>
    </lineage>
</organism>
<protein>
    <submittedName>
        <fullName evidence="3">Uncharacterized protein</fullName>
    </submittedName>
</protein>
<dbReference type="Proteomes" id="UP001501521">
    <property type="component" value="Unassembled WGS sequence"/>
</dbReference>
<evidence type="ECO:0000313" key="4">
    <source>
        <dbReference type="Proteomes" id="UP001501521"/>
    </source>
</evidence>
<comment type="caution">
    <text evidence="3">The sequence shown here is derived from an EMBL/GenBank/DDBJ whole genome shotgun (WGS) entry which is preliminary data.</text>
</comment>